<keyword evidence="1" id="KW-0129">CBS domain</keyword>
<keyword evidence="4" id="KW-1185">Reference proteome</keyword>
<evidence type="ECO:0000259" key="2">
    <source>
        <dbReference type="PROSITE" id="PS51371"/>
    </source>
</evidence>
<protein>
    <recommendedName>
        <fullName evidence="2">CBS domain-containing protein</fullName>
    </recommendedName>
</protein>
<sequence>MLARDLAETYPHISVDADAVDAARLLAGNKLPALLVVDSDQRPYAIVPGSQLIKQLVPDYLLEEPLLVSVIDDRHLGEVTEKIAGLTVGEWLPPRRYAPPVVGPDAGLLQVAALMARTRSPLVAVVERDGDEVRLLGAVTAACLMSRLVSGS</sequence>
<dbReference type="Gene3D" id="3.10.580.10">
    <property type="entry name" value="CBS-domain"/>
    <property type="match status" value="1"/>
</dbReference>
<evidence type="ECO:0000256" key="1">
    <source>
        <dbReference type="PROSITE-ProRule" id="PRU00703"/>
    </source>
</evidence>
<accession>A0ABQ3DMH8</accession>
<gene>
    <name evidence="3" type="ORF">GCM10010346_32110</name>
</gene>
<dbReference type="CDD" id="cd17788">
    <property type="entry name" value="CBS_pair_bac"/>
    <property type="match status" value="1"/>
</dbReference>
<name>A0ABQ3DMH8_9ACTN</name>
<dbReference type="SUPFAM" id="SSF54631">
    <property type="entry name" value="CBS-domain pair"/>
    <property type="match status" value="1"/>
</dbReference>
<dbReference type="InterPro" id="IPR046342">
    <property type="entry name" value="CBS_dom_sf"/>
</dbReference>
<dbReference type="RefSeq" id="WP_138896559.1">
    <property type="nucleotide sequence ID" value="NZ_BMVO01000008.1"/>
</dbReference>
<organism evidence="3 4">
    <name type="scientific">Streptomyces chryseus</name>
    <dbReference type="NCBI Taxonomy" id="68186"/>
    <lineage>
        <taxon>Bacteria</taxon>
        <taxon>Bacillati</taxon>
        <taxon>Actinomycetota</taxon>
        <taxon>Actinomycetes</taxon>
        <taxon>Kitasatosporales</taxon>
        <taxon>Streptomycetaceae</taxon>
        <taxon>Streptomyces</taxon>
    </lineage>
</organism>
<proteinExistence type="predicted"/>
<evidence type="ECO:0000313" key="4">
    <source>
        <dbReference type="Proteomes" id="UP000599437"/>
    </source>
</evidence>
<feature type="domain" description="CBS" evidence="2">
    <location>
        <begin position="94"/>
        <end position="152"/>
    </location>
</feature>
<dbReference type="Proteomes" id="UP000599437">
    <property type="component" value="Unassembled WGS sequence"/>
</dbReference>
<evidence type="ECO:0000313" key="3">
    <source>
        <dbReference type="EMBL" id="GHB06427.1"/>
    </source>
</evidence>
<dbReference type="EMBL" id="BMVO01000008">
    <property type="protein sequence ID" value="GHB06427.1"/>
    <property type="molecule type" value="Genomic_DNA"/>
</dbReference>
<dbReference type="PROSITE" id="PS51371">
    <property type="entry name" value="CBS"/>
    <property type="match status" value="1"/>
</dbReference>
<comment type="caution">
    <text evidence="3">The sequence shown here is derived from an EMBL/GenBank/DDBJ whole genome shotgun (WGS) entry which is preliminary data.</text>
</comment>
<reference evidence="4" key="1">
    <citation type="journal article" date="2019" name="Int. J. Syst. Evol. Microbiol.">
        <title>The Global Catalogue of Microorganisms (GCM) 10K type strain sequencing project: providing services to taxonomists for standard genome sequencing and annotation.</title>
        <authorList>
            <consortium name="The Broad Institute Genomics Platform"/>
            <consortium name="The Broad Institute Genome Sequencing Center for Infectious Disease"/>
            <person name="Wu L."/>
            <person name="Ma J."/>
        </authorList>
    </citation>
    <scope>NUCLEOTIDE SEQUENCE [LARGE SCALE GENOMIC DNA]</scope>
    <source>
        <strain evidence="4">JCM 4737</strain>
    </source>
</reference>
<dbReference type="InterPro" id="IPR000644">
    <property type="entry name" value="CBS_dom"/>
</dbReference>
<dbReference type="Pfam" id="PF00571">
    <property type="entry name" value="CBS"/>
    <property type="match status" value="2"/>
</dbReference>